<feature type="domain" description="Flavodoxin-like" evidence="1">
    <location>
        <begin position="2"/>
        <end position="40"/>
    </location>
</feature>
<evidence type="ECO:0000313" key="2">
    <source>
        <dbReference type="EMBL" id="MCC2176986.1"/>
    </source>
</evidence>
<comment type="caution">
    <text evidence="2">The sequence shown here is derived from an EMBL/GenBank/DDBJ whole genome shotgun (WGS) entry which is preliminary data.</text>
</comment>
<dbReference type="RefSeq" id="WP_110436053.1">
    <property type="nucleotide sequence ID" value="NZ_DBEZDI010000075.1"/>
</dbReference>
<sequence length="138" mass="15034">MKTAVAYYSLGGTTRSYARAEAKARNADLIELTPKTPYNRFTAFVRGCLEAVKQKAVALDGMPLFVGYDRVVLMAPVWAGYPAPPFNSAVELLPPGTEVEVILVSGSGNSEKSRAKVRLQIKKRGCTLTAQRDIRASR</sequence>
<dbReference type="InterPro" id="IPR029039">
    <property type="entry name" value="Flavoprotein-like_sf"/>
</dbReference>
<dbReference type="EMBL" id="JAJEPX010000019">
    <property type="protein sequence ID" value="MCC2176986.1"/>
    <property type="molecule type" value="Genomic_DNA"/>
</dbReference>
<dbReference type="SUPFAM" id="SSF52218">
    <property type="entry name" value="Flavoproteins"/>
    <property type="match status" value="1"/>
</dbReference>
<dbReference type="InterPro" id="IPR008254">
    <property type="entry name" value="Flavodoxin/NO_synth"/>
</dbReference>
<protein>
    <recommendedName>
        <fullName evidence="1">Flavodoxin-like domain-containing protein</fullName>
    </recommendedName>
</protein>
<dbReference type="AlphaFoldDB" id="A0AAW4W143"/>
<dbReference type="Gene3D" id="3.40.50.360">
    <property type="match status" value="1"/>
</dbReference>
<dbReference type="GeneID" id="98659741"/>
<reference evidence="2 3" key="1">
    <citation type="submission" date="2021-10" db="EMBL/GenBank/DDBJ databases">
        <title>Anaerobic single-cell dispensing facilitates the cultivation of human gut bacteria.</title>
        <authorList>
            <person name="Afrizal A."/>
        </authorList>
    </citation>
    <scope>NUCLEOTIDE SEQUENCE [LARGE SCALE GENOMIC DNA]</scope>
    <source>
        <strain evidence="2 3">CLA-AA-H270</strain>
    </source>
</reference>
<evidence type="ECO:0000259" key="1">
    <source>
        <dbReference type="Pfam" id="PF12682"/>
    </source>
</evidence>
<gene>
    <name evidence="2" type="ORF">LKD22_07580</name>
</gene>
<organism evidence="2 3">
    <name type="scientific">Agathobaculum butyriciproducens</name>
    <dbReference type="NCBI Taxonomy" id="1628085"/>
    <lineage>
        <taxon>Bacteria</taxon>
        <taxon>Bacillati</taxon>
        <taxon>Bacillota</taxon>
        <taxon>Clostridia</taxon>
        <taxon>Eubacteriales</taxon>
        <taxon>Butyricicoccaceae</taxon>
        <taxon>Agathobaculum</taxon>
    </lineage>
</organism>
<proteinExistence type="predicted"/>
<evidence type="ECO:0000313" key="3">
    <source>
        <dbReference type="Proteomes" id="UP001298753"/>
    </source>
</evidence>
<dbReference type="GO" id="GO:0010181">
    <property type="term" value="F:FMN binding"/>
    <property type="evidence" value="ECO:0007669"/>
    <property type="project" value="InterPro"/>
</dbReference>
<dbReference type="GO" id="GO:0016651">
    <property type="term" value="F:oxidoreductase activity, acting on NAD(P)H"/>
    <property type="evidence" value="ECO:0007669"/>
    <property type="project" value="UniProtKB-ARBA"/>
</dbReference>
<accession>A0AAW4W143</accession>
<dbReference type="Proteomes" id="UP001298753">
    <property type="component" value="Unassembled WGS sequence"/>
</dbReference>
<dbReference type="Pfam" id="PF12682">
    <property type="entry name" value="Flavodoxin_4"/>
    <property type="match status" value="1"/>
</dbReference>
<name>A0AAW4W143_9FIRM</name>
<keyword evidence="3" id="KW-1185">Reference proteome</keyword>